<organism evidence="2 3">
    <name type="scientific">Venenivibrio stagnispumantis</name>
    <dbReference type="NCBI Taxonomy" id="407998"/>
    <lineage>
        <taxon>Bacteria</taxon>
        <taxon>Pseudomonadati</taxon>
        <taxon>Aquificota</taxon>
        <taxon>Aquificia</taxon>
        <taxon>Aquificales</taxon>
        <taxon>Hydrogenothermaceae</taxon>
        <taxon>Venenivibrio</taxon>
    </lineage>
</organism>
<keyword evidence="1" id="KW-0175">Coiled coil</keyword>
<proteinExistence type="predicted"/>
<keyword evidence="3" id="KW-1185">Reference proteome</keyword>
<sequence>MKKLLITTLLSTSVAFASETEDIKELKKQLELQKELIQQLQQRLQQLEEKQEKSAKIEKEAERRISEIDKLSNPFSQAKFVPDISFIADFSYVNRNIRDETYKALEIPAFVHSHPEDNEGLTDLNKDRGFNLNYGELYVASPVDPYFDLVGIFHLSEDSFEIEEAYINTKTLPFGLKIGKFKSSFGRLNQQHPHSWDFADQPLVYNAIFGADNLLEKGVQLNWVAPTPFYLQIGTELLQGENELSFGTKGFSVNTKKDGSGDNINVPDTQKPNLYTLFAKTSFDITDNLTTLFGLSYAEGKTRIDHLEDADNPHAFAGRTKIYGTDLTLRYNIDSYRYISWQSEYIYRNMDGTRYGYNDNDNLVMPHLEKKQSGLYSQIVYRFNQRWRTGFRYDLLNKNDVYINGINQNQPDNLYKYAFMIDYSPTEFSKIRLQFNQDRSKFFEGSRKTINEVILQFNMAIGAHGAHPF</sequence>
<dbReference type="Proteomes" id="UP001157947">
    <property type="component" value="Unassembled WGS sequence"/>
</dbReference>
<comment type="caution">
    <text evidence="2">The sequence shown here is derived from an EMBL/GenBank/DDBJ whole genome shotgun (WGS) entry which is preliminary data.</text>
</comment>
<protein>
    <recommendedName>
        <fullName evidence="4">Zinc-regulated TonB-dependent outer membrane receptor</fullName>
    </recommendedName>
</protein>
<dbReference type="EMBL" id="FXTX01000012">
    <property type="protein sequence ID" value="SMP14185.1"/>
    <property type="molecule type" value="Genomic_DNA"/>
</dbReference>
<dbReference type="AlphaFoldDB" id="A0AA45WMK2"/>
<dbReference type="Gene3D" id="2.40.160.10">
    <property type="entry name" value="Porin"/>
    <property type="match status" value="1"/>
</dbReference>
<evidence type="ECO:0000256" key="1">
    <source>
        <dbReference type="SAM" id="Coils"/>
    </source>
</evidence>
<evidence type="ECO:0008006" key="4">
    <source>
        <dbReference type="Google" id="ProtNLM"/>
    </source>
</evidence>
<name>A0AA45WMK2_9AQUI</name>
<evidence type="ECO:0000313" key="3">
    <source>
        <dbReference type="Proteomes" id="UP001157947"/>
    </source>
</evidence>
<gene>
    <name evidence="2" type="ORF">SAMN06264868_11223</name>
</gene>
<feature type="coiled-coil region" evidence="1">
    <location>
        <begin position="16"/>
        <end position="67"/>
    </location>
</feature>
<accession>A0AA45WMK2</accession>
<dbReference type="RefSeq" id="WP_265134621.1">
    <property type="nucleotide sequence ID" value="NZ_FXTX01000012.1"/>
</dbReference>
<evidence type="ECO:0000313" key="2">
    <source>
        <dbReference type="EMBL" id="SMP14185.1"/>
    </source>
</evidence>
<dbReference type="InterPro" id="IPR023614">
    <property type="entry name" value="Porin_dom_sf"/>
</dbReference>
<dbReference type="SUPFAM" id="SSF56935">
    <property type="entry name" value="Porins"/>
    <property type="match status" value="1"/>
</dbReference>
<reference evidence="2" key="1">
    <citation type="submission" date="2017-05" db="EMBL/GenBank/DDBJ databases">
        <authorList>
            <person name="Varghese N."/>
            <person name="Submissions S."/>
        </authorList>
    </citation>
    <scope>NUCLEOTIDE SEQUENCE</scope>
    <source>
        <strain evidence="2">DSM 18763</strain>
    </source>
</reference>